<reference evidence="3" key="1">
    <citation type="journal article" date="2023" name="Mol. Phylogenet. Evol.">
        <title>Genome-scale phylogeny and comparative genomics of the fungal order Sordariales.</title>
        <authorList>
            <person name="Hensen N."/>
            <person name="Bonometti L."/>
            <person name="Westerberg I."/>
            <person name="Brannstrom I.O."/>
            <person name="Guillou S."/>
            <person name="Cros-Aarteil S."/>
            <person name="Calhoun S."/>
            <person name="Haridas S."/>
            <person name="Kuo A."/>
            <person name="Mondo S."/>
            <person name="Pangilinan J."/>
            <person name="Riley R."/>
            <person name="LaButti K."/>
            <person name="Andreopoulos B."/>
            <person name="Lipzen A."/>
            <person name="Chen C."/>
            <person name="Yan M."/>
            <person name="Daum C."/>
            <person name="Ng V."/>
            <person name="Clum A."/>
            <person name="Steindorff A."/>
            <person name="Ohm R.A."/>
            <person name="Martin F."/>
            <person name="Silar P."/>
            <person name="Natvig D.O."/>
            <person name="Lalanne C."/>
            <person name="Gautier V."/>
            <person name="Ament-Velasquez S.L."/>
            <person name="Kruys A."/>
            <person name="Hutchinson M.I."/>
            <person name="Powell A.J."/>
            <person name="Barry K."/>
            <person name="Miller A.N."/>
            <person name="Grigoriev I.V."/>
            <person name="Debuchy R."/>
            <person name="Gladieux P."/>
            <person name="Hiltunen Thoren M."/>
            <person name="Johannesson H."/>
        </authorList>
    </citation>
    <scope>NUCLEOTIDE SEQUENCE</scope>
    <source>
        <strain evidence="3">CBS 508.74</strain>
    </source>
</reference>
<feature type="compositionally biased region" description="Low complexity" evidence="1">
    <location>
        <begin position="127"/>
        <end position="139"/>
    </location>
</feature>
<evidence type="ECO:0008006" key="5">
    <source>
        <dbReference type="Google" id="ProtNLM"/>
    </source>
</evidence>
<keyword evidence="2" id="KW-1133">Transmembrane helix</keyword>
<keyword evidence="2" id="KW-0812">Transmembrane</keyword>
<reference evidence="3" key="2">
    <citation type="submission" date="2023-05" db="EMBL/GenBank/DDBJ databases">
        <authorList>
            <consortium name="Lawrence Berkeley National Laboratory"/>
            <person name="Steindorff A."/>
            <person name="Hensen N."/>
            <person name="Bonometti L."/>
            <person name="Westerberg I."/>
            <person name="Brannstrom I.O."/>
            <person name="Guillou S."/>
            <person name="Cros-Aarteil S."/>
            <person name="Calhoun S."/>
            <person name="Haridas S."/>
            <person name="Kuo A."/>
            <person name="Mondo S."/>
            <person name="Pangilinan J."/>
            <person name="Riley R."/>
            <person name="Labutti K."/>
            <person name="Andreopoulos B."/>
            <person name="Lipzen A."/>
            <person name="Chen C."/>
            <person name="Yanf M."/>
            <person name="Daum C."/>
            <person name="Ng V."/>
            <person name="Clum A."/>
            <person name="Ohm R."/>
            <person name="Martin F."/>
            <person name="Silar P."/>
            <person name="Natvig D."/>
            <person name="Lalanne C."/>
            <person name="Gautier V."/>
            <person name="Ament-Velasquez S.L."/>
            <person name="Kruys A."/>
            <person name="Hutchinson M.I."/>
            <person name="Powell A.J."/>
            <person name="Barry K."/>
            <person name="Miller A.N."/>
            <person name="Grigoriev I.V."/>
            <person name="Debuchy R."/>
            <person name="Gladieux P."/>
            <person name="Thoren M.H."/>
            <person name="Johannesson H."/>
        </authorList>
    </citation>
    <scope>NUCLEOTIDE SEQUENCE</scope>
    <source>
        <strain evidence="3">CBS 508.74</strain>
    </source>
</reference>
<dbReference type="GeneID" id="89933515"/>
<evidence type="ECO:0000256" key="2">
    <source>
        <dbReference type="SAM" id="Phobius"/>
    </source>
</evidence>
<sequence>MCSDDHARCSKSPTQSPPSTRTTTTVNTLQALHEDGLRDITHHLVATTTATATATPIVPWTPLSHRKRYTMRDQNITIGVTVGILLAAFLAGVCYFLYRYGESIRIYRRRSRRRHSKGSRSSGGSGSSAESAAAAQAQA</sequence>
<feature type="region of interest" description="Disordered" evidence="1">
    <location>
        <begin position="108"/>
        <end position="139"/>
    </location>
</feature>
<name>A0AAN6QIL7_9PEZI</name>
<keyword evidence="2" id="KW-0472">Membrane</keyword>
<evidence type="ECO:0000256" key="1">
    <source>
        <dbReference type="SAM" id="MobiDB-lite"/>
    </source>
</evidence>
<evidence type="ECO:0000313" key="3">
    <source>
        <dbReference type="EMBL" id="KAK4108905.1"/>
    </source>
</evidence>
<feature type="transmembrane region" description="Helical" evidence="2">
    <location>
        <begin position="76"/>
        <end position="98"/>
    </location>
</feature>
<organism evidence="3 4">
    <name type="scientific">Canariomyces notabilis</name>
    <dbReference type="NCBI Taxonomy" id="2074819"/>
    <lineage>
        <taxon>Eukaryota</taxon>
        <taxon>Fungi</taxon>
        <taxon>Dikarya</taxon>
        <taxon>Ascomycota</taxon>
        <taxon>Pezizomycotina</taxon>
        <taxon>Sordariomycetes</taxon>
        <taxon>Sordariomycetidae</taxon>
        <taxon>Sordariales</taxon>
        <taxon>Chaetomiaceae</taxon>
        <taxon>Canariomyces</taxon>
    </lineage>
</organism>
<comment type="caution">
    <text evidence="3">The sequence shown here is derived from an EMBL/GenBank/DDBJ whole genome shotgun (WGS) entry which is preliminary data.</text>
</comment>
<feature type="region of interest" description="Disordered" evidence="1">
    <location>
        <begin position="1"/>
        <end position="23"/>
    </location>
</feature>
<feature type="compositionally biased region" description="Basic residues" evidence="1">
    <location>
        <begin position="108"/>
        <end position="118"/>
    </location>
</feature>
<feature type="compositionally biased region" description="Low complexity" evidence="1">
    <location>
        <begin position="12"/>
        <end position="23"/>
    </location>
</feature>
<proteinExistence type="predicted"/>
<evidence type="ECO:0000313" key="4">
    <source>
        <dbReference type="Proteomes" id="UP001302812"/>
    </source>
</evidence>
<protein>
    <recommendedName>
        <fullName evidence="5">Mid2 domain-containing protein</fullName>
    </recommendedName>
</protein>
<dbReference type="RefSeq" id="XP_064666475.1">
    <property type="nucleotide sequence ID" value="XM_064809391.1"/>
</dbReference>
<gene>
    <name evidence="3" type="ORF">N656DRAFT_362775</name>
</gene>
<accession>A0AAN6QIL7</accession>
<dbReference type="Proteomes" id="UP001302812">
    <property type="component" value="Unassembled WGS sequence"/>
</dbReference>
<keyword evidence="4" id="KW-1185">Reference proteome</keyword>
<dbReference type="AlphaFoldDB" id="A0AAN6QIL7"/>
<dbReference type="EMBL" id="MU853359">
    <property type="protein sequence ID" value="KAK4108905.1"/>
    <property type="molecule type" value="Genomic_DNA"/>
</dbReference>